<sequence length="90" mass="9702">MVLECRLQDAVNNNNNNDAAPHLSVSLCCIWEQPAPAGAAPPPPPPVTVRPPGRVKRSLADRASWAGFSQSARGRSHVLMGTQVLPRQLR</sequence>
<comment type="caution">
    <text evidence="1">The sequence shown here is derived from an EMBL/GenBank/DDBJ whole genome shotgun (WGS) entry which is preliminary data.</text>
</comment>
<proteinExistence type="predicted"/>
<dbReference type="Proteomes" id="UP000494165">
    <property type="component" value="Unassembled WGS sequence"/>
</dbReference>
<organism evidence="1 2">
    <name type="scientific">Cloeon dipterum</name>
    <dbReference type="NCBI Taxonomy" id="197152"/>
    <lineage>
        <taxon>Eukaryota</taxon>
        <taxon>Metazoa</taxon>
        <taxon>Ecdysozoa</taxon>
        <taxon>Arthropoda</taxon>
        <taxon>Hexapoda</taxon>
        <taxon>Insecta</taxon>
        <taxon>Pterygota</taxon>
        <taxon>Palaeoptera</taxon>
        <taxon>Ephemeroptera</taxon>
        <taxon>Pisciforma</taxon>
        <taxon>Baetidae</taxon>
        <taxon>Cloeon</taxon>
    </lineage>
</organism>
<protein>
    <submittedName>
        <fullName evidence="1">Uncharacterized protein</fullName>
    </submittedName>
</protein>
<evidence type="ECO:0000313" key="1">
    <source>
        <dbReference type="EMBL" id="CAB3386437.1"/>
    </source>
</evidence>
<keyword evidence="2" id="KW-1185">Reference proteome</keyword>
<accession>A0A8S1E0W2</accession>
<name>A0A8S1E0W2_9INSE</name>
<evidence type="ECO:0000313" key="2">
    <source>
        <dbReference type="Proteomes" id="UP000494165"/>
    </source>
</evidence>
<gene>
    <name evidence="1" type="ORF">CLODIP_2_CD00659</name>
</gene>
<dbReference type="AlphaFoldDB" id="A0A8S1E0W2"/>
<dbReference type="EMBL" id="CADEPI010000482">
    <property type="protein sequence ID" value="CAB3386437.1"/>
    <property type="molecule type" value="Genomic_DNA"/>
</dbReference>
<reference evidence="1 2" key="1">
    <citation type="submission" date="2020-04" db="EMBL/GenBank/DDBJ databases">
        <authorList>
            <person name="Alioto T."/>
            <person name="Alioto T."/>
            <person name="Gomez Garrido J."/>
        </authorList>
    </citation>
    <scope>NUCLEOTIDE SEQUENCE [LARGE SCALE GENOMIC DNA]</scope>
</reference>